<feature type="region of interest" description="Disordered" evidence="1">
    <location>
        <begin position="337"/>
        <end position="374"/>
    </location>
</feature>
<dbReference type="OrthoDB" id="4337967at2"/>
<proteinExistence type="predicted"/>
<feature type="region of interest" description="Disordered" evidence="1">
    <location>
        <begin position="229"/>
        <end position="263"/>
    </location>
</feature>
<dbReference type="Proteomes" id="UP000222531">
    <property type="component" value="Unassembled WGS sequence"/>
</dbReference>
<sequence>MSTPPPGPVSPLVRQRVSGLFTVSDFESKTHQELRAMVEHAKPYEAGALSDRLNVAAAAIKKVGEDLKAHMAEVEWEGEGGDAFRLWGADMANATLRLSGFSEAAGRWMGHAIATLSDVKSSMPEVSASSRATLDSYLHNNPNQLGSVPSPLVTDQTAGLKQQGPSQQQAYDAQKRLDADQAEAAQLMRKLAQSYAWSAHNISVTERPTFPPIDARMMPPSVKDLDDVRVEPGGGPDDAADAASGRPGMAALAAPEGSGSLRHQPADVQFSPSVAPASIQHPGTTQVDGGVSLAQSPTLMQGIGTAQAQPSDAPTGLPLLPPPGIPPVMPVLQAKGLPGGEGATTGRSGSASRLPDRSVASTPGRGMVGGRVGVSSPVFPNEGIIGGRPVPRETGLPQARVPRGTVIGAEPGQGGGQGQARAAMGHGGGYAGGPGVPANQPGAAGQRRVAHEPGWTAGGRPAAGVGKAGSRAFTPGGSGLLRNRGARPNEPQAQGGGGAQGTMTSRSATPAVQPEREGTGRPGYVVEGDETWTQGGLQVVPPVID</sequence>
<evidence type="ECO:0000313" key="2">
    <source>
        <dbReference type="EMBL" id="PHQ49836.1"/>
    </source>
</evidence>
<feature type="region of interest" description="Disordered" evidence="1">
    <location>
        <begin position="455"/>
        <end position="526"/>
    </location>
</feature>
<dbReference type="EMBL" id="NHZO01000151">
    <property type="protein sequence ID" value="PHQ49836.1"/>
    <property type="molecule type" value="Genomic_DNA"/>
</dbReference>
<name>A0A2G1XF20_STRCJ</name>
<protein>
    <recommendedName>
        <fullName evidence="4">WXG100 family type VII secretion target</fullName>
    </recommendedName>
</protein>
<evidence type="ECO:0000256" key="1">
    <source>
        <dbReference type="SAM" id="MobiDB-lite"/>
    </source>
</evidence>
<reference evidence="2 3" key="1">
    <citation type="journal article" date="2017" name="Biochemistry">
        <title>Identification of the Biosynthetic Pathway for the Antibiotic Bicyclomycin.</title>
        <authorList>
            <person name="Patteson J."/>
            <person name="Cai W."/>
            <person name="Johnson R.A."/>
            <person name="Santa Maria K."/>
            <person name="Li B."/>
        </authorList>
    </citation>
    <scope>NUCLEOTIDE SEQUENCE [LARGE SCALE GENOMIC DNA]</scope>
    <source>
        <strain evidence="2 3">ATCC 21532</strain>
    </source>
</reference>
<organism evidence="2 3">
    <name type="scientific">Streptomyces cinnamoneus</name>
    <name type="common">Streptoverticillium cinnamoneum</name>
    <dbReference type="NCBI Taxonomy" id="53446"/>
    <lineage>
        <taxon>Bacteria</taxon>
        <taxon>Bacillati</taxon>
        <taxon>Actinomycetota</taxon>
        <taxon>Actinomycetes</taxon>
        <taxon>Kitasatosporales</taxon>
        <taxon>Streptomycetaceae</taxon>
        <taxon>Streptomyces</taxon>
        <taxon>Streptomyces cinnamoneus group</taxon>
    </lineage>
</organism>
<accession>A0A2G1XF20</accession>
<keyword evidence="3" id="KW-1185">Reference proteome</keyword>
<comment type="caution">
    <text evidence="2">The sequence shown here is derived from an EMBL/GenBank/DDBJ whole genome shotgun (WGS) entry which is preliminary data.</text>
</comment>
<dbReference type="RefSeq" id="WP_099200326.1">
    <property type="nucleotide sequence ID" value="NZ_NHZO01000151.1"/>
</dbReference>
<dbReference type="AlphaFoldDB" id="A0A2G1XF20"/>
<gene>
    <name evidence="2" type="ORF">BLA24_19535</name>
</gene>
<evidence type="ECO:0000313" key="3">
    <source>
        <dbReference type="Proteomes" id="UP000222531"/>
    </source>
</evidence>
<evidence type="ECO:0008006" key="4">
    <source>
        <dbReference type="Google" id="ProtNLM"/>
    </source>
</evidence>